<dbReference type="Proteomes" id="UP000054928">
    <property type="component" value="Unassembled WGS sequence"/>
</dbReference>
<dbReference type="AlphaFoldDB" id="A0A0N7L8H3"/>
<name>A0A0N7L8H3_PLAHL</name>
<evidence type="ECO:0000313" key="1">
    <source>
        <dbReference type="EMBL" id="CEG49875.1"/>
    </source>
</evidence>
<dbReference type="GeneID" id="36402668"/>
<evidence type="ECO:0000313" key="2">
    <source>
        <dbReference type="Proteomes" id="UP000054928"/>
    </source>
</evidence>
<accession>A0A0N7L8H3</accession>
<reference evidence="2" key="1">
    <citation type="submission" date="2014-09" db="EMBL/GenBank/DDBJ databases">
        <authorList>
            <person name="Sharma Rahul"/>
            <person name="Thines Marco"/>
        </authorList>
    </citation>
    <scope>NUCLEOTIDE SEQUENCE [LARGE SCALE GENOMIC DNA]</scope>
</reference>
<organism evidence="1 2">
    <name type="scientific">Plasmopara halstedii</name>
    <name type="common">Downy mildew of sunflower</name>
    <dbReference type="NCBI Taxonomy" id="4781"/>
    <lineage>
        <taxon>Eukaryota</taxon>
        <taxon>Sar</taxon>
        <taxon>Stramenopiles</taxon>
        <taxon>Oomycota</taxon>
        <taxon>Peronosporomycetes</taxon>
        <taxon>Peronosporales</taxon>
        <taxon>Peronosporaceae</taxon>
        <taxon>Plasmopara</taxon>
    </lineage>
</organism>
<keyword evidence="2" id="KW-1185">Reference proteome</keyword>
<protein>
    <submittedName>
        <fullName evidence="1">Uncharacterized protein</fullName>
    </submittedName>
</protein>
<proteinExistence type="predicted"/>
<dbReference type="EMBL" id="CCYD01003101">
    <property type="protein sequence ID" value="CEG49875.1"/>
    <property type="molecule type" value="Genomic_DNA"/>
</dbReference>
<dbReference type="RefSeq" id="XP_024586244.1">
    <property type="nucleotide sequence ID" value="XM_024721113.1"/>
</dbReference>
<sequence>MGVRPENTFVSVLNIFTSRREDLLEMSSAGATRKCAHSIRAIQTHRQESTKAGEKQSLPWLPNVANHLTLTLVVEHTTQRLLWLEAHADVNGELD</sequence>